<evidence type="ECO:0000313" key="6">
    <source>
        <dbReference type="Proteomes" id="UP000261660"/>
    </source>
</evidence>
<keyword evidence="6" id="KW-1185">Reference proteome</keyword>
<evidence type="ECO:0000259" key="4">
    <source>
        <dbReference type="PROSITE" id="PS50041"/>
    </source>
</evidence>
<accession>A0A3Q3EE66</accession>
<evidence type="ECO:0000256" key="2">
    <source>
        <dbReference type="ARBA" id="ARBA00023157"/>
    </source>
</evidence>
<dbReference type="InterPro" id="IPR016186">
    <property type="entry name" value="C-type_lectin-like/link_sf"/>
</dbReference>
<keyword evidence="2" id="KW-1015">Disulfide bond</keyword>
<evidence type="ECO:0000256" key="3">
    <source>
        <dbReference type="SAM" id="SignalP"/>
    </source>
</evidence>
<evidence type="ECO:0000256" key="1">
    <source>
        <dbReference type="ARBA" id="ARBA00022989"/>
    </source>
</evidence>
<organism evidence="5 6">
    <name type="scientific">Labrus bergylta</name>
    <name type="common">ballan wrasse</name>
    <dbReference type="NCBI Taxonomy" id="56723"/>
    <lineage>
        <taxon>Eukaryota</taxon>
        <taxon>Metazoa</taxon>
        <taxon>Chordata</taxon>
        <taxon>Craniata</taxon>
        <taxon>Vertebrata</taxon>
        <taxon>Euteleostomi</taxon>
        <taxon>Actinopterygii</taxon>
        <taxon>Neopterygii</taxon>
        <taxon>Teleostei</taxon>
        <taxon>Neoteleostei</taxon>
        <taxon>Acanthomorphata</taxon>
        <taxon>Eupercaria</taxon>
        <taxon>Labriformes</taxon>
        <taxon>Labridae</taxon>
        <taxon>Labrus</taxon>
    </lineage>
</organism>
<dbReference type="SMART" id="SM00034">
    <property type="entry name" value="CLECT"/>
    <property type="match status" value="1"/>
</dbReference>
<proteinExistence type="predicted"/>
<sequence>MPHGPNHLLHILVFAIFCVTSSHSPLWPIITQWWSDKSLRKPLEQKDGLAVRWRPMYEGFSPPSWRLRLDSDLRLLSCISQTDRLHTRSIVFCTRGSCWKCKDGWEQHGEKCYFFSTKKSTWNEREDECRQHGGGDLVKIDSTEELRDVMADAEDKFWIGLTDSKEEGTWLWADGSPLNSRMGEKGGAVEHKSWFDKYCEIPHRYICEKPAETGEMKCT</sequence>
<dbReference type="Ensembl" id="ENSLBET00000004583.1">
    <property type="protein sequence ID" value="ENSLBEP00000004361.1"/>
    <property type="gene ID" value="ENSLBEG00000003304.1"/>
</dbReference>
<protein>
    <submittedName>
        <fullName evidence="5">CD209 antigen-like protein C</fullName>
    </submittedName>
</protein>
<keyword evidence="1" id="KW-0812">Transmembrane</keyword>
<dbReference type="PANTHER" id="PTHR46784">
    <property type="entry name" value="KILLER CELL LECTIN-LIKE RECEPTOR SUBFAMILY B MEMBER 1"/>
    <property type="match status" value="1"/>
</dbReference>
<feature type="domain" description="C-type lectin" evidence="4">
    <location>
        <begin position="108"/>
        <end position="208"/>
    </location>
</feature>
<reference evidence="5" key="1">
    <citation type="submission" date="2025-08" db="UniProtKB">
        <authorList>
            <consortium name="Ensembl"/>
        </authorList>
    </citation>
    <scope>IDENTIFICATION</scope>
</reference>
<dbReference type="PROSITE" id="PS50041">
    <property type="entry name" value="C_TYPE_LECTIN_2"/>
    <property type="match status" value="1"/>
</dbReference>
<keyword evidence="1" id="KW-1133">Transmembrane helix</keyword>
<dbReference type="GO" id="GO:0005886">
    <property type="term" value="C:plasma membrane"/>
    <property type="evidence" value="ECO:0007669"/>
    <property type="project" value="TreeGrafter"/>
</dbReference>
<feature type="chain" id="PRO_5018556224" evidence="3">
    <location>
        <begin position="23"/>
        <end position="219"/>
    </location>
</feature>
<dbReference type="Proteomes" id="UP000261660">
    <property type="component" value="Unplaced"/>
</dbReference>
<keyword evidence="3" id="KW-0732">Signal</keyword>
<dbReference type="AlphaFoldDB" id="A0A3Q3EE66"/>
<dbReference type="InterPro" id="IPR051527">
    <property type="entry name" value="KLR_subfamily_B"/>
</dbReference>
<name>A0A3Q3EE66_9LABR</name>
<dbReference type="Pfam" id="PF00059">
    <property type="entry name" value="Lectin_C"/>
    <property type="match status" value="1"/>
</dbReference>
<dbReference type="GO" id="GO:0042269">
    <property type="term" value="P:regulation of natural killer cell mediated cytotoxicity"/>
    <property type="evidence" value="ECO:0007669"/>
    <property type="project" value="TreeGrafter"/>
</dbReference>
<dbReference type="PANTHER" id="PTHR46784:SF1">
    <property type="entry name" value="KILLER CELL LECTIN-LIKE RECEPTOR SUBFAMILY B MEMBER 1"/>
    <property type="match status" value="1"/>
</dbReference>
<dbReference type="GO" id="GO:0038023">
    <property type="term" value="F:signaling receptor activity"/>
    <property type="evidence" value="ECO:0007669"/>
    <property type="project" value="TreeGrafter"/>
</dbReference>
<dbReference type="InterPro" id="IPR016187">
    <property type="entry name" value="CTDL_fold"/>
</dbReference>
<dbReference type="InterPro" id="IPR001304">
    <property type="entry name" value="C-type_lectin-like"/>
</dbReference>
<keyword evidence="1" id="KW-0472">Membrane</keyword>
<evidence type="ECO:0000313" key="5">
    <source>
        <dbReference type="Ensembl" id="ENSLBEP00000004361.1"/>
    </source>
</evidence>
<dbReference type="Gene3D" id="3.10.100.10">
    <property type="entry name" value="Mannose-Binding Protein A, subunit A"/>
    <property type="match status" value="1"/>
</dbReference>
<reference evidence="5" key="2">
    <citation type="submission" date="2025-09" db="UniProtKB">
        <authorList>
            <consortium name="Ensembl"/>
        </authorList>
    </citation>
    <scope>IDENTIFICATION</scope>
</reference>
<dbReference type="SUPFAM" id="SSF56436">
    <property type="entry name" value="C-type lectin-like"/>
    <property type="match status" value="1"/>
</dbReference>
<feature type="signal peptide" evidence="3">
    <location>
        <begin position="1"/>
        <end position="22"/>
    </location>
</feature>
<dbReference type="GO" id="GO:0009986">
    <property type="term" value="C:cell surface"/>
    <property type="evidence" value="ECO:0007669"/>
    <property type="project" value="TreeGrafter"/>
</dbReference>
<dbReference type="GeneTree" id="ENSGT01030000234575"/>